<sequence>MSKYSNKIAGGIDKNNNQLTLFSYKSPKFSSQALIPSSDFIYGVFHRTIRVFNLSRVLQLMDCISDLQKNPHHVSGFDVVYDNENVVRNDPNGEFINLRDENDDLDDETKFHDELESESDDENENEEAYCKSGSE</sequence>
<accession>A0A9J5WN31</accession>
<feature type="region of interest" description="Disordered" evidence="1">
    <location>
        <begin position="91"/>
        <end position="135"/>
    </location>
</feature>
<proteinExistence type="predicted"/>
<keyword evidence="3" id="KW-1185">Reference proteome</keyword>
<dbReference type="EMBL" id="JACXVP010000011">
    <property type="protein sequence ID" value="KAG5577313.1"/>
    <property type="molecule type" value="Genomic_DNA"/>
</dbReference>
<dbReference type="Proteomes" id="UP000824120">
    <property type="component" value="Chromosome 11"/>
</dbReference>
<protein>
    <submittedName>
        <fullName evidence="2">Uncharacterized protein</fullName>
    </submittedName>
</protein>
<dbReference type="AlphaFoldDB" id="A0A9J5WN31"/>
<name>A0A9J5WN31_SOLCO</name>
<gene>
    <name evidence="2" type="ORF">H5410_057447</name>
</gene>
<comment type="caution">
    <text evidence="2">The sequence shown here is derived from an EMBL/GenBank/DDBJ whole genome shotgun (WGS) entry which is preliminary data.</text>
</comment>
<evidence type="ECO:0000256" key="1">
    <source>
        <dbReference type="SAM" id="MobiDB-lite"/>
    </source>
</evidence>
<evidence type="ECO:0000313" key="3">
    <source>
        <dbReference type="Proteomes" id="UP000824120"/>
    </source>
</evidence>
<evidence type="ECO:0000313" key="2">
    <source>
        <dbReference type="EMBL" id="KAG5577313.1"/>
    </source>
</evidence>
<feature type="compositionally biased region" description="Acidic residues" evidence="1">
    <location>
        <begin position="115"/>
        <end position="127"/>
    </location>
</feature>
<reference evidence="2 3" key="1">
    <citation type="submission" date="2020-09" db="EMBL/GenBank/DDBJ databases">
        <title>De no assembly of potato wild relative species, Solanum commersonii.</title>
        <authorList>
            <person name="Cho K."/>
        </authorList>
    </citation>
    <scope>NUCLEOTIDE SEQUENCE [LARGE SCALE GENOMIC DNA]</scope>
    <source>
        <strain evidence="2">LZ3.2</strain>
        <tissue evidence="2">Leaf</tissue>
    </source>
</reference>
<organism evidence="2 3">
    <name type="scientific">Solanum commersonii</name>
    <name type="common">Commerson's wild potato</name>
    <name type="synonym">Commerson's nightshade</name>
    <dbReference type="NCBI Taxonomy" id="4109"/>
    <lineage>
        <taxon>Eukaryota</taxon>
        <taxon>Viridiplantae</taxon>
        <taxon>Streptophyta</taxon>
        <taxon>Embryophyta</taxon>
        <taxon>Tracheophyta</taxon>
        <taxon>Spermatophyta</taxon>
        <taxon>Magnoliopsida</taxon>
        <taxon>eudicotyledons</taxon>
        <taxon>Gunneridae</taxon>
        <taxon>Pentapetalae</taxon>
        <taxon>asterids</taxon>
        <taxon>lamiids</taxon>
        <taxon>Solanales</taxon>
        <taxon>Solanaceae</taxon>
        <taxon>Solanoideae</taxon>
        <taxon>Solaneae</taxon>
        <taxon>Solanum</taxon>
    </lineage>
</organism>